<dbReference type="CDD" id="cd06291">
    <property type="entry name" value="PBP1_Qymf-like"/>
    <property type="match status" value="1"/>
</dbReference>
<dbReference type="Pfam" id="PF13377">
    <property type="entry name" value="Peripla_BP_3"/>
    <property type="match status" value="1"/>
</dbReference>
<evidence type="ECO:0000256" key="2">
    <source>
        <dbReference type="ARBA" id="ARBA00023015"/>
    </source>
</evidence>
<dbReference type="PANTHER" id="PTHR30146:SF95">
    <property type="entry name" value="RIBOSE OPERON REPRESSOR"/>
    <property type="match status" value="1"/>
</dbReference>
<dbReference type="SUPFAM" id="SSF53822">
    <property type="entry name" value="Periplasmic binding protein-like I"/>
    <property type="match status" value="1"/>
</dbReference>
<dbReference type="Pfam" id="PF00356">
    <property type="entry name" value="LacI"/>
    <property type="match status" value="1"/>
</dbReference>
<dbReference type="KEGG" id="aun:AWM73_06400"/>
<name>A0A109REJ4_9LACT</name>
<dbReference type="InterPro" id="IPR010982">
    <property type="entry name" value="Lambda_DNA-bd_dom_sf"/>
</dbReference>
<dbReference type="EMBL" id="JAOTML010000009">
    <property type="protein sequence ID" value="MCY3053884.1"/>
    <property type="molecule type" value="Genomic_DNA"/>
</dbReference>
<dbReference type="PRINTS" id="PR00036">
    <property type="entry name" value="HTHLACI"/>
</dbReference>
<dbReference type="AlphaFoldDB" id="A0A109REJ4"/>
<dbReference type="SMART" id="SM00354">
    <property type="entry name" value="HTH_LACI"/>
    <property type="match status" value="1"/>
</dbReference>
<dbReference type="EMBL" id="CP065662">
    <property type="protein sequence ID" value="QPS02159.1"/>
    <property type="molecule type" value="Genomic_DNA"/>
</dbReference>
<protein>
    <submittedName>
        <fullName evidence="8">LacI family DNA-binding transcriptional regulator</fullName>
    </submittedName>
</protein>
<gene>
    <name evidence="8" type="ORF">I6G68_03635</name>
    <name evidence="7" type="ORF">ODY43_07765</name>
</gene>
<dbReference type="PANTHER" id="PTHR30146">
    <property type="entry name" value="LACI-RELATED TRANSCRIPTIONAL REPRESSOR"/>
    <property type="match status" value="1"/>
</dbReference>
<evidence type="ECO:0000313" key="10">
    <source>
        <dbReference type="Proteomes" id="UP001069145"/>
    </source>
</evidence>
<dbReference type="RefSeq" id="WP_060778600.1">
    <property type="nucleotide sequence ID" value="NZ_CAJHLF010000007.1"/>
</dbReference>
<evidence type="ECO:0000313" key="7">
    <source>
        <dbReference type="EMBL" id="MCY3053884.1"/>
    </source>
</evidence>
<dbReference type="CDD" id="cd01392">
    <property type="entry name" value="HTH_LacI"/>
    <property type="match status" value="1"/>
</dbReference>
<dbReference type="PROSITE" id="PS00356">
    <property type="entry name" value="HTH_LACI_1"/>
    <property type="match status" value="1"/>
</dbReference>
<dbReference type="InterPro" id="IPR028082">
    <property type="entry name" value="Peripla_BP_I"/>
</dbReference>
<feature type="domain" description="HTH cro/C1-type" evidence="6">
    <location>
        <begin position="3"/>
        <end position="47"/>
    </location>
</feature>
<evidence type="ECO:0000313" key="9">
    <source>
        <dbReference type="Proteomes" id="UP000594771"/>
    </source>
</evidence>
<dbReference type="Gene3D" id="1.10.260.40">
    <property type="entry name" value="lambda repressor-like DNA-binding domains"/>
    <property type="match status" value="1"/>
</dbReference>
<evidence type="ECO:0000313" key="8">
    <source>
        <dbReference type="EMBL" id="QPS02159.1"/>
    </source>
</evidence>
<dbReference type="Proteomes" id="UP001069145">
    <property type="component" value="Unassembled WGS sequence"/>
</dbReference>
<reference evidence="8 9" key="1">
    <citation type="submission" date="2020-12" db="EMBL/GenBank/DDBJ databases">
        <title>FDA dAtabase for Regulatory Grade micrObial Sequences (FDA-ARGOS): Supporting development and validation of Infectious Disease Dx tests.</title>
        <authorList>
            <person name="Sproer C."/>
            <person name="Gronow S."/>
            <person name="Severitt S."/>
            <person name="Schroder I."/>
            <person name="Tallon L."/>
            <person name="Sadzewicz L."/>
            <person name="Zhao X."/>
            <person name="Boylan J."/>
            <person name="Ott S."/>
            <person name="Bowen H."/>
            <person name="Vavikolanu K."/>
            <person name="Mehta A."/>
            <person name="Aluvathingal J."/>
            <person name="Nadendla S."/>
            <person name="Lowell S."/>
            <person name="Myers T."/>
            <person name="Yan Y."/>
            <person name="Sichtig H."/>
        </authorList>
    </citation>
    <scope>NUCLEOTIDE SEQUENCE [LARGE SCALE GENOMIC DNA]</scope>
    <source>
        <strain evidence="8 9">FDAARGOS_911</strain>
    </source>
</reference>
<reference evidence="7" key="2">
    <citation type="submission" date="2022-09" db="EMBL/GenBank/DDBJ databases">
        <title>Aerococcus urinae taxonomy study.</title>
        <authorList>
            <person name="Christensen J."/>
            <person name="Senneby E."/>
        </authorList>
    </citation>
    <scope>NUCLEOTIDE SEQUENCE</scope>
    <source>
        <strain evidence="7">NLD-066-U95</strain>
    </source>
</reference>
<accession>A0A109REJ4</accession>
<evidence type="ECO:0000259" key="6">
    <source>
        <dbReference type="PROSITE" id="PS50943"/>
    </source>
</evidence>
<dbReference type="InterPro" id="IPR000843">
    <property type="entry name" value="HTH_LacI"/>
</dbReference>
<keyword evidence="10" id="KW-1185">Reference proteome</keyword>
<dbReference type="SUPFAM" id="SSF47413">
    <property type="entry name" value="lambda repressor-like DNA-binding domains"/>
    <property type="match status" value="1"/>
</dbReference>
<dbReference type="Proteomes" id="UP000594771">
    <property type="component" value="Chromosome"/>
</dbReference>
<evidence type="ECO:0000256" key="1">
    <source>
        <dbReference type="ARBA" id="ARBA00022491"/>
    </source>
</evidence>
<dbReference type="GeneID" id="35767553"/>
<keyword evidence="2" id="KW-0805">Transcription regulation</keyword>
<dbReference type="OrthoDB" id="9796186at2"/>
<dbReference type="PROSITE" id="PS50943">
    <property type="entry name" value="HTH_CROC1"/>
    <property type="match status" value="1"/>
</dbReference>
<dbReference type="Gene3D" id="3.40.50.2300">
    <property type="match status" value="2"/>
</dbReference>
<evidence type="ECO:0000256" key="3">
    <source>
        <dbReference type="ARBA" id="ARBA00023125"/>
    </source>
</evidence>
<dbReference type="GO" id="GO:0000976">
    <property type="term" value="F:transcription cis-regulatory region binding"/>
    <property type="evidence" value="ECO:0007669"/>
    <property type="project" value="TreeGrafter"/>
</dbReference>
<keyword evidence="3 8" id="KW-0238">DNA-binding</keyword>
<feature type="domain" description="HTH lacI-type" evidence="5">
    <location>
        <begin position="3"/>
        <end position="57"/>
    </location>
</feature>
<dbReference type="InterPro" id="IPR046335">
    <property type="entry name" value="LacI/GalR-like_sensor"/>
</dbReference>
<dbReference type="InterPro" id="IPR001387">
    <property type="entry name" value="Cro/C1-type_HTH"/>
</dbReference>
<dbReference type="PROSITE" id="PS50932">
    <property type="entry name" value="HTH_LACI_2"/>
    <property type="match status" value="1"/>
</dbReference>
<sequence>MAITLADVAKKAGVSATTVSRVINNYGYLSEKTIKKVRQAMEELNYQPNALARSLQGKGTQLIGLIFPSVAHPFYGELVEALESCFFEEGYYTILCNSANNKEKERHYLRMLAANQVDGIVAGAHNMGIEEYHHYQKQVVSFDRYLSEEIPIVGSDNFQGGQMATEMLALRGAKRIGIFTGSQKSASPTNQRLEGYLSVIETQKLNPYVYQLQEQRSPKIAAQHIQSILKKDQLDGIFCTDDLTALLTLDAAKDLGLQVPHDLKIVGYDGSRFIQNYHPELSTIVQPIQDYANLIADLLIKKIKEPNSDLNRNYQLPVSFLQGKTC</sequence>
<keyword evidence="1" id="KW-0678">Repressor</keyword>
<keyword evidence="4" id="KW-0804">Transcription</keyword>
<evidence type="ECO:0000259" key="5">
    <source>
        <dbReference type="PROSITE" id="PS50932"/>
    </source>
</evidence>
<organism evidence="8 9">
    <name type="scientific">Aerococcus urinae</name>
    <dbReference type="NCBI Taxonomy" id="1376"/>
    <lineage>
        <taxon>Bacteria</taxon>
        <taxon>Bacillati</taxon>
        <taxon>Bacillota</taxon>
        <taxon>Bacilli</taxon>
        <taxon>Lactobacillales</taxon>
        <taxon>Aerococcaceae</taxon>
        <taxon>Aerococcus</taxon>
    </lineage>
</organism>
<dbReference type="GO" id="GO:0003700">
    <property type="term" value="F:DNA-binding transcription factor activity"/>
    <property type="evidence" value="ECO:0007669"/>
    <property type="project" value="TreeGrafter"/>
</dbReference>
<evidence type="ECO:0000256" key="4">
    <source>
        <dbReference type="ARBA" id="ARBA00023163"/>
    </source>
</evidence>
<proteinExistence type="predicted"/>